<evidence type="ECO:0000313" key="1">
    <source>
        <dbReference type="EMBL" id="MET3755945.1"/>
    </source>
</evidence>
<proteinExistence type="predicted"/>
<dbReference type="EMBL" id="JBEPMY010000008">
    <property type="protein sequence ID" value="MET3755945.1"/>
    <property type="molecule type" value="Genomic_DNA"/>
</dbReference>
<sequence>MSKRTHIRLTVGAECFNHRIASLGFRNGHVLVHRAVHEPFWTFPAAGRKSARPRKKH</sequence>
<dbReference type="Proteomes" id="UP001549077">
    <property type="component" value="Unassembled WGS sequence"/>
</dbReference>
<gene>
    <name evidence="1" type="ORF">ABID08_003316</name>
</gene>
<organism evidence="1 2">
    <name type="scientific">Rhizobium binae</name>
    <dbReference type="NCBI Taxonomy" id="1138190"/>
    <lineage>
        <taxon>Bacteria</taxon>
        <taxon>Pseudomonadati</taxon>
        <taxon>Pseudomonadota</taxon>
        <taxon>Alphaproteobacteria</taxon>
        <taxon>Hyphomicrobiales</taxon>
        <taxon>Rhizobiaceae</taxon>
        <taxon>Rhizobium/Agrobacterium group</taxon>
        <taxon>Rhizobium</taxon>
    </lineage>
</organism>
<accession>A0ABV2MHL5</accession>
<reference evidence="1 2" key="1">
    <citation type="submission" date="2024-06" db="EMBL/GenBank/DDBJ databases">
        <title>Genomic Encyclopedia of Type Strains, Phase IV (KMG-IV): sequencing the most valuable type-strain genomes for metagenomic binning, comparative biology and taxonomic classification.</title>
        <authorList>
            <person name="Goeker M."/>
        </authorList>
    </citation>
    <scope>NUCLEOTIDE SEQUENCE [LARGE SCALE GENOMIC DNA]</scope>
    <source>
        <strain evidence="1 2">DSM 29288</strain>
    </source>
</reference>
<protein>
    <submittedName>
        <fullName evidence="1">Uncharacterized protein</fullName>
    </submittedName>
</protein>
<name>A0ABV2MHL5_9HYPH</name>
<keyword evidence="2" id="KW-1185">Reference proteome</keyword>
<evidence type="ECO:0000313" key="2">
    <source>
        <dbReference type="Proteomes" id="UP001549077"/>
    </source>
</evidence>
<comment type="caution">
    <text evidence="1">The sequence shown here is derived from an EMBL/GenBank/DDBJ whole genome shotgun (WGS) entry which is preliminary data.</text>
</comment>